<comment type="subunit">
    <text evidence="4">Homodimer.</text>
</comment>
<evidence type="ECO:0000256" key="15">
    <source>
        <dbReference type="PIRSR" id="PIRSR603915-2"/>
    </source>
</evidence>
<dbReference type="OrthoDB" id="444119at2759"/>
<keyword evidence="6" id="KW-0819">tRNA processing</keyword>
<keyword evidence="10" id="KW-0378">Hydrolase</keyword>
<keyword evidence="5 16" id="KW-0812">Transmembrane</keyword>
<feature type="domain" description="Polycystin" evidence="18">
    <location>
        <begin position="95"/>
        <end position="304"/>
    </location>
</feature>
<evidence type="ECO:0000256" key="6">
    <source>
        <dbReference type="ARBA" id="ARBA00022694"/>
    </source>
</evidence>
<dbReference type="GO" id="GO:0005509">
    <property type="term" value="F:calcium ion binding"/>
    <property type="evidence" value="ECO:0007669"/>
    <property type="project" value="InterPro"/>
</dbReference>
<evidence type="ECO:0000256" key="13">
    <source>
        <dbReference type="ARBA" id="ARBA00023136"/>
    </source>
</evidence>
<dbReference type="PANTHER" id="PTHR46018">
    <property type="entry name" value="ZINC PHOSPHODIESTERASE ELAC PROTEIN 1"/>
    <property type="match status" value="1"/>
</dbReference>
<organism evidence="19 20">
    <name type="scientific">Thraustotheca clavata</name>
    <dbReference type="NCBI Taxonomy" id="74557"/>
    <lineage>
        <taxon>Eukaryota</taxon>
        <taxon>Sar</taxon>
        <taxon>Stramenopiles</taxon>
        <taxon>Oomycota</taxon>
        <taxon>Saprolegniomycetes</taxon>
        <taxon>Saprolegniales</taxon>
        <taxon>Achlyaceae</taxon>
        <taxon>Thraustotheca</taxon>
    </lineage>
</organism>
<dbReference type="Pfam" id="PF23023">
    <property type="entry name" value="Anti-Pycsar_Apyc1"/>
    <property type="match status" value="1"/>
</dbReference>
<protein>
    <submittedName>
        <fullName evidence="19">Uncharacterized protein</fullName>
    </submittedName>
</protein>
<dbReference type="PANTHER" id="PTHR46018:SF2">
    <property type="entry name" value="ZINC PHOSPHODIESTERASE ELAC PROTEIN 1"/>
    <property type="match status" value="1"/>
</dbReference>
<keyword evidence="14" id="KW-0325">Glycoprotein</keyword>
<dbReference type="Proteomes" id="UP000243217">
    <property type="component" value="Unassembled WGS sequence"/>
</dbReference>
<dbReference type="GO" id="GO:0042781">
    <property type="term" value="F:3'-tRNA processing endoribonuclease activity"/>
    <property type="evidence" value="ECO:0007669"/>
    <property type="project" value="TreeGrafter"/>
</dbReference>
<comment type="cofactor">
    <cofactor evidence="1">
        <name>Zn(2+)</name>
        <dbReference type="ChEBI" id="CHEBI:29105"/>
    </cofactor>
</comment>
<evidence type="ECO:0000256" key="3">
    <source>
        <dbReference type="ARBA" id="ARBA00007200"/>
    </source>
</evidence>
<keyword evidence="11" id="KW-0862">Zinc</keyword>
<feature type="disulfide bond" evidence="15">
    <location>
        <begin position="161"/>
        <end position="175"/>
    </location>
</feature>
<evidence type="ECO:0000313" key="19">
    <source>
        <dbReference type="EMBL" id="OQR93918.1"/>
    </source>
</evidence>
<accession>A0A1V9Z7D5</accession>
<feature type="transmembrane region" description="Helical" evidence="16">
    <location>
        <begin position="440"/>
        <end position="461"/>
    </location>
</feature>
<dbReference type="HAMAP" id="MF_01818">
    <property type="entry name" value="RNase_Z_BN"/>
    <property type="match status" value="1"/>
</dbReference>
<feature type="transmembrane region" description="Helical" evidence="16">
    <location>
        <begin position="393"/>
        <end position="419"/>
    </location>
</feature>
<evidence type="ECO:0000259" key="18">
    <source>
        <dbReference type="Pfam" id="PF20519"/>
    </source>
</evidence>
<dbReference type="PRINTS" id="PR01433">
    <property type="entry name" value="POLYCYSTIN2"/>
</dbReference>
<reference evidence="19 20" key="1">
    <citation type="journal article" date="2014" name="Genome Biol. Evol.">
        <title>The secreted proteins of Achlya hypogyna and Thraustotheca clavata identify the ancestral oomycete secretome and reveal gene acquisitions by horizontal gene transfer.</title>
        <authorList>
            <person name="Misner I."/>
            <person name="Blouin N."/>
            <person name="Leonard G."/>
            <person name="Richards T.A."/>
            <person name="Lane C.E."/>
        </authorList>
    </citation>
    <scope>NUCLEOTIDE SEQUENCE [LARGE SCALE GENOMIC DNA]</scope>
    <source>
        <strain evidence="19 20">ATCC 34112</strain>
    </source>
</reference>
<evidence type="ECO:0000256" key="7">
    <source>
        <dbReference type="ARBA" id="ARBA00022722"/>
    </source>
</evidence>
<comment type="caution">
    <text evidence="19">The sequence shown here is derived from an EMBL/GenBank/DDBJ whole genome shotgun (WGS) entry which is preliminary data.</text>
</comment>
<evidence type="ECO:0000256" key="11">
    <source>
        <dbReference type="ARBA" id="ARBA00022833"/>
    </source>
</evidence>
<dbReference type="GO" id="GO:0016020">
    <property type="term" value="C:membrane"/>
    <property type="evidence" value="ECO:0007669"/>
    <property type="project" value="UniProtKB-SubCell"/>
</dbReference>
<name>A0A1V9Z7D5_9STRA</name>
<evidence type="ECO:0000256" key="14">
    <source>
        <dbReference type="ARBA" id="ARBA00023180"/>
    </source>
</evidence>
<dbReference type="SUPFAM" id="SSF56281">
    <property type="entry name" value="Metallo-hydrolase/oxidoreductase"/>
    <property type="match status" value="1"/>
</dbReference>
<feature type="transmembrane region" description="Helical" evidence="16">
    <location>
        <begin position="467"/>
        <end position="485"/>
    </location>
</feature>
<feature type="transmembrane region" description="Helical" evidence="16">
    <location>
        <begin position="497"/>
        <end position="521"/>
    </location>
</feature>
<feature type="domain" description="Polycystin cation channel PKD1/PKD2" evidence="17">
    <location>
        <begin position="306"/>
        <end position="525"/>
    </location>
</feature>
<evidence type="ECO:0000256" key="2">
    <source>
        <dbReference type="ARBA" id="ARBA00004141"/>
    </source>
</evidence>
<evidence type="ECO:0000256" key="8">
    <source>
        <dbReference type="ARBA" id="ARBA00022723"/>
    </source>
</evidence>
<gene>
    <name evidence="19" type="ORF">THRCLA_08308</name>
</gene>
<dbReference type="InterPro" id="IPR003915">
    <property type="entry name" value="PKD_2"/>
</dbReference>
<dbReference type="Pfam" id="PF20519">
    <property type="entry name" value="Polycystin_dom"/>
    <property type="match status" value="1"/>
</dbReference>
<dbReference type="AlphaFoldDB" id="A0A1V9Z7D5"/>
<evidence type="ECO:0000256" key="5">
    <source>
        <dbReference type="ARBA" id="ARBA00022692"/>
    </source>
</evidence>
<keyword evidence="12 16" id="KW-1133">Transmembrane helix</keyword>
<keyword evidence="9" id="KW-0255">Endonuclease</keyword>
<dbReference type="STRING" id="74557.A0A1V9Z7D5"/>
<evidence type="ECO:0000256" key="16">
    <source>
        <dbReference type="SAM" id="Phobius"/>
    </source>
</evidence>
<evidence type="ECO:0000256" key="4">
    <source>
        <dbReference type="ARBA" id="ARBA00011738"/>
    </source>
</evidence>
<keyword evidence="13 16" id="KW-0472">Membrane</keyword>
<evidence type="ECO:0000256" key="12">
    <source>
        <dbReference type="ARBA" id="ARBA00022989"/>
    </source>
</evidence>
<proteinExistence type="inferred from homology"/>
<dbReference type="Gene3D" id="1.10.287.70">
    <property type="match status" value="1"/>
</dbReference>
<feature type="transmembrane region" description="Helical" evidence="16">
    <location>
        <begin position="350"/>
        <end position="373"/>
    </location>
</feature>
<comment type="subcellular location">
    <subcellularLocation>
        <location evidence="2">Membrane</location>
        <topology evidence="2">Multi-pass membrane protein</topology>
    </subcellularLocation>
</comment>
<dbReference type="InterPro" id="IPR036866">
    <property type="entry name" value="RibonucZ/Hydroxyglut_hydro"/>
</dbReference>
<comment type="similarity">
    <text evidence="3">Belongs to the polycystin family.</text>
</comment>
<dbReference type="GO" id="GO:0005634">
    <property type="term" value="C:nucleus"/>
    <property type="evidence" value="ECO:0007669"/>
    <property type="project" value="TreeGrafter"/>
</dbReference>
<dbReference type="InterPro" id="IPR013122">
    <property type="entry name" value="PKD1_2_channel"/>
</dbReference>
<keyword evidence="8" id="KW-0479">Metal-binding</keyword>
<evidence type="ECO:0000256" key="9">
    <source>
        <dbReference type="ARBA" id="ARBA00022759"/>
    </source>
</evidence>
<evidence type="ECO:0000259" key="17">
    <source>
        <dbReference type="Pfam" id="PF08016"/>
    </source>
</evidence>
<dbReference type="InterPro" id="IPR013471">
    <property type="entry name" value="RNase_Z/BN"/>
</dbReference>
<evidence type="ECO:0000313" key="20">
    <source>
        <dbReference type="Proteomes" id="UP000243217"/>
    </source>
</evidence>
<dbReference type="Gene3D" id="3.60.15.10">
    <property type="entry name" value="Ribonuclease Z/Hydroxyacylglutathione hydrolase-like"/>
    <property type="match status" value="1"/>
</dbReference>
<feature type="transmembrane region" description="Helical" evidence="16">
    <location>
        <begin position="45"/>
        <end position="63"/>
    </location>
</feature>
<keyword evidence="7" id="KW-0540">Nuclease</keyword>
<dbReference type="InterPro" id="IPR046791">
    <property type="entry name" value="Polycystin_dom"/>
</dbReference>
<sequence length="1092" mass="123712">MGTESDSTNAAVDMSMVTTLKLKQLVSKNEYDRKKRSASKEVMEMVNYIIFLVLFLVATLEGWNNSSYKTRSILMAQLRDKPFLPSETSIRKTFSDVKCIDELYQFLAGPFYYSVYLDDSYDTDTRWPTGPLYNTPGFVAGVERIVGTIRIGQLRVKEYPCEGVLGEILNSSSMCFPEYSSSVESTSSFGYEHQYNSIPPAPNEPSFVSLTGRYYPSPRFAIYLPSKENLSVCNATTLSNCSVYNTITSLRDHKFIDKATRAIYIDFTMYNANTDQQSVVRLFAEQTMGGGLATQADCMTYRLYRNETTADKVRLTLEILVLLQVFYQLYDELRLFRRVRSAYWHMTANVAHTFSLFLFIVCAILRVLCFMNLPTISTDNMGPTSFVNFRASALYYMMADVATSFTCFLSWLKLFKFLAFMPMFAPLTKTVTKATRKVSSLILIFFITFLGSALSFNMAFGVDLPRYYSFFSSFVGLLCILQGELDLNELHKSNRILGPIFFVVFVTFMFFVILNMFIVVISDAYIDAKGELQLMKDLDVDTLSKEISRHILHNIVFKAPVIGKVLQRVYKETMTRIDQMSHSLRECKKKHGLCQTTHVATMKLLHAGLAVKGLQPSRYQIFLEQYRKRHIEFERKWTKAKQQVQPPPIEVVFLGTSSMMSSTTRNVSGIGVMISGETWIFDAGEGIGLQLSKSSVLMSSVTRIFVTHMHGDHVFGLMGLILSVGNSGTRRDIQIVGPPGLRRYLRRNFADSQSNMRSVYHVDELWHSDTKEEPCEYHNKPLSFERPGVNVFATLTDQFKAWHVPSKHQVFQVLAGALRHTLEPCFGYIIQEIDYPGRVQMTNELKNRLMDPKNASFLSENYGISNPMQALSMVQKDGFVALADGPLKLSDVTGPIRHGRRLCLLGDTCDSRAVAALAVGADLVVHECTNAYIPSLDADSTTPEEVEARTFVHGHSTPSMAARFAQAIQARQLVLTHFSRRYRDDLSDEMEAAMKIIKDECRKYFNGPVNCAHDLQHIRVPMREERTRDLVHEGLVAEEKAQAAAQDAKDKAKAYFALHPESIDGQTKVSMTFANHFEICHGLYQALPNDTR</sequence>
<keyword evidence="20" id="KW-1185">Reference proteome</keyword>
<evidence type="ECO:0000256" key="10">
    <source>
        <dbReference type="ARBA" id="ARBA00022801"/>
    </source>
</evidence>
<evidence type="ECO:0000256" key="1">
    <source>
        <dbReference type="ARBA" id="ARBA00001947"/>
    </source>
</evidence>
<dbReference type="Pfam" id="PF08016">
    <property type="entry name" value="PKD_channel"/>
    <property type="match status" value="1"/>
</dbReference>
<dbReference type="CDD" id="cd07717">
    <property type="entry name" value="RNaseZ_ZiPD-like_MBL-fold"/>
    <property type="match status" value="1"/>
</dbReference>
<dbReference type="EMBL" id="JNBS01002222">
    <property type="protein sequence ID" value="OQR93918.1"/>
    <property type="molecule type" value="Genomic_DNA"/>
</dbReference>